<name>A0ABT0I382_9LACO</name>
<comment type="caution">
    <text evidence="1">The sequence shown here is derived from an EMBL/GenBank/DDBJ whole genome shotgun (WGS) entry which is preliminary data.</text>
</comment>
<keyword evidence="2" id="KW-1185">Reference proteome</keyword>
<organism evidence="1 2">
    <name type="scientific">Apilactobacillus xinyiensis</name>
    <dbReference type="NCBI Taxonomy" id="2841032"/>
    <lineage>
        <taxon>Bacteria</taxon>
        <taxon>Bacillati</taxon>
        <taxon>Bacillota</taxon>
        <taxon>Bacilli</taxon>
        <taxon>Lactobacillales</taxon>
        <taxon>Lactobacillaceae</taxon>
        <taxon>Apilactobacillus</taxon>
    </lineage>
</organism>
<accession>A0ABT0I382</accession>
<dbReference type="Proteomes" id="UP001522905">
    <property type="component" value="Unassembled WGS sequence"/>
</dbReference>
<reference evidence="1 2" key="1">
    <citation type="submission" date="2021-11" db="EMBL/GenBank/DDBJ databases">
        <title>Comparative genomics of bee honey and flower isolates.</title>
        <authorList>
            <person name="Bechtner J.D."/>
            <person name="Gallus M.K."/>
            <person name="Ehrmann M."/>
        </authorList>
    </citation>
    <scope>NUCLEOTIDE SEQUENCE [LARGE SCALE GENOMIC DNA]</scope>
    <source>
        <strain evidence="1 2">M161</strain>
    </source>
</reference>
<evidence type="ECO:0000313" key="2">
    <source>
        <dbReference type="Proteomes" id="UP001522905"/>
    </source>
</evidence>
<gene>
    <name evidence="1" type="ORF">LNP07_06655</name>
</gene>
<sequence>MRNKYLISFLIVFSIMLTFVGLEQNASAKYVNNHTTPTELRGAWYNYAGKNKWSKIVVNKHSVNLYIYFENTLHANSYSLKNNNLNITNFNGKKNVYSFYTGTSHATSSSEYWLSRQRIHGKRVMKSYYNSGYFSVWNRNKIKHNYSYNYDKPDYISQIGK</sequence>
<evidence type="ECO:0000313" key="1">
    <source>
        <dbReference type="EMBL" id="MCK8625194.1"/>
    </source>
</evidence>
<protein>
    <submittedName>
        <fullName evidence="1">Uncharacterized protein</fullName>
    </submittedName>
</protein>
<dbReference type="RefSeq" id="WP_220728546.1">
    <property type="nucleotide sequence ID" value="NZ_BPLM01000012.1"/>
</dbReference>
<dbReference type="EMBL" id="JAJIAO010000010">
    <property type="protein sequence ID" value="MCK8625194.1"/>
    <property type="molecule type" value="Genomic_DNA"/>
</dbReference>
<proteinExistence type="predicted"/>